<dbReference type="Pfam" id="PF08541">
    <property type="entry name" value="ACP_syn_III_C"/>
    <property type="match status" value="1"/>
</dbReference>
<evidence type="ECO:0000256" key="2">
    <source>
        <dbReference type="ARBA" id="ARBA00022516"/>
    </source>
</evidence>
<evidence type="ECO:0000313" key="12">
    <source>
        <dbReference type="EMBL" id="KRM63651.1"/>
    </source>
</evidence>
<keyword evidence="6 9" id="KW-0275">Fatty acid biosynthesis</keyword>
<accession>A0A0R2AJX0</accession>
<dbReference type="CDD" id="cd00830">
    <property type="entry name" value="KAS_III"/>
    <property type="match status" value="1"/>
</dbReference>
<sequence length="324" mass="34710">MEKVKIIQTAHYVPDLVVSNDDLSQIMTTSDEWISKRTGIKRRHVSLGENTSDLCTKVASDLLAQSGWQASQLDLIIVATMSPDAYTPATAAIVQGNIEATNAFAFDLAAACSGFAYAFEVASQFITTGRAKKVMVLGGEVLSKVVDWQDRTTAVLFGDGAAGVLLTESDDQAAILASDLQTFGSDAAKLSAGLNQPLTSFGDFKPKQISAFAMDGHAVYNFATREVPASLKRACHQAGLELAEVDHFILHQANERIIKAIAKRLKLPLSKFAVNISEYGNTSAASEPILLDELVKQNKVKRGQIIALSGFGGGLTVGTQIIRY</sequence>
<dbReference type="InterPro" id="IPR013751">
    <property type="entry name" value="ACP_syn_III_N"/>
</dbReference>
<evidence type="ECO:0000256" key="9">
    <source>
        <dbReference type="HAMAP-Rule" id="MF_01815"/>
    </source>
</evidence>
<dbReference type="InterPro" id="IPR016039">
    <property type="entry name" value="Thiolase-like"/>
</dbReference>
<dbReference type="SUPFAM" id="SSF53901">
    <property type="entry name" value="Thiolase-like"/>
    <property type="match status" value="1"/>
</dbReference>
<dbReference type="Gene3D" id="3.40.47.10">
    <property type="match status" value="1"/>
</dbReference>
<dbReference type="NCBIfam" id="NF006829">
    <property type="entry name" value="PRK09352.1"/>
    <property type="match status" value="1"/>
</dbReference>
<feature type="region of interest" description="ACP-binding" evidence="9">
    <location>
        <begin position="252"/>
        <end position="256"/>
    </location>
</feature>
<dbReference type="PANTHER" id="PTHR43091:SF1">
    <property type="entry name" value="BETA-KETOACYL-[ACYL-CARRIER-PROTEIN] SYNTHASE III, CHLOROPLASTIC"/>
    <property type="match status" value="1"/>
</dbReference>
<keyword evidence="2 9" id="KW-0444">Lipid biosynthesis</keyword>
<dbReference type="Pfam" id="PF08545">
    <property type="entry name" value="ACP_syn_III"/>
    <property type="match status" value="1"/>
</dbReference>
<dbReference type="AlphaFoldDB" id="A0A0R2AJX0"/>
<reference evidence="12 13" key="1">
    <citation type="journal article" date="2015" name="Genome Announc.">
        <title>Expanding the biotechnology potential of lactobacilli through comparative genomics of 213 strains and associated genera.</title>
        <authorList>
            <person name="Sun Z."/>
            <person name="Harris H.M."/>
            <person name="McCann A."/>
            <person name="Guo C."/>
            <person name="Argimon S."/>
            <person name="Zhang W."/>
            <person name="Yang X."/>
            <person name="Jeffery I.B."/>
            <person name="Cooney J.C."/>
            <person name="Kagawa T.F."/>
            <person name="Liu W."/>
            <person name="Song Y."/>
            <person name="Salvetti E."/>
            <person name="Wrobel A."/>
            <person name="Rasinkangas P."/>
            <person name="Parkhill J."/>
            <person name="Rea M.C."/>
            <person name="O'Sullivan O."/>
            <person name="Ritari J."/>
            <person name="Douillard F.P."/>
            <person name="Paul Ross R."/>
            <person name="Yang R."/>
            <person name="Briner A.E."/>
            <person name="Felis G.E."/>
            <person name="de Vos W.M."/>
            <person name="Barrangou R."/>
            <person name="Klaenhammer T.R."/>
            <person name="Caufield P.W."/>
            <person name="Cui Y."/>
            <person name="Zhang H."/>
            <person name="O'Toole P.W."/>
        </authorList>
    </citation>
    <scope>NUCLEOTIDE SEQUENCE [LARGE SCALE GENOMIC DNA]</scope>
    <source>
        <strain evidence="12 13">DSM 20509</strain>
    </source>
</reference>
<dbReference type="HAMAP" id="MF_01815">
    <property type="entry name" value="FabH"/>
    <property type="match status" value="1"/>
</dbReference>
<evidence type="ECO:0000313" key="13">
    <source>
        <dbReference type="Proteomes" id="UP000051008"/>
    </source>
</evidence>
<dbReference type="OrthoDB" id="9815506at2"/>
<organism evidence="12 13">
    <name type="scientific">Ligilactobacillus agilis DSM 20509</name>
    <dbReference type="NCBI Taxonomy" id="1423718"/>
    <lineage>
        <taxon>Bacteria</taxon>
        <taxon>Bacillati</taxon>
        <taxon>Bacillota</taxon>
        <taxon>Bacilli</taxon>
        <taxon>Lactobacillales</taxon>
        <taxon>Lactobacillaceae</taxon>
        <taxon>Ligilactobacillus</taxon>
    </lineage>
</organism>
<keyword evidence="9" id="KW-0963">Cytoplasm</keyword>
<dbReference type="InterPro" id="IPR004655">
    <property type="entry name" value="FabH"/>
</dbReference>
<keyword evidence="3 9" id="KW-0808">Transferase</keyword>
<dbReference type="EC" id="2.3.1.180" evidence="9"/>
<comment type="similarity">
    <text evidence="1 9">Belongs to the thiolase-like superfamily. FabH family.</text>
</comment>
<dbReference type="GO" id="GO:0033818">
    <property type="term" value="F:beta-ketoacyl-acyl-carrier-protein synthase III activity"/>
    <property type="evidence" value="ECO:0007669"/>
    <property type="project" value="UniProtKB-UniRule"/>
</dbReference>
<comment type="domain">
    <text evidence="9">The last Arg residue of the ACP-binding site is essential for the weak association between ACP/AcpP and FabH.</text>
</comment>
<dbReference type="NCBIfam" id="TIGR00747">
    <property type="entry name" value="fabH"/>
    <property type="match status" value="1"/>
</dbReference>
<evidence type="ECO:0000256" key="1">
    <source>
        <dbReference type="ARBA" id="ARBA00008642"/>
    </source>
</evidence>
<dbReference type="RefSeq" id="WP_056977068.1">
    <property type="nucleotide sequence ID" value="NZ_AYYP01000060.1"/>
</dbReference>
<feature type="domain" description="Beta-ketoacyl-[acyl-carrier-protein] synthase III N-terminal" evidence="11">
    <location>
        <begin position="106"/>
        <end position="182"/>
    </location>
</feature>
<evidence type="ECO:0000256" key="8">
    <source>
        <dbReference type="ARBA" id="ARBA00023315"/>
    </source>
</evidence>
<comment type="function">
    <text evidence="9">Catalyzes the condensation reaction of fatty acid synthesis by the addition to an acyl acceptor of two carbons from malonyl-ACP. Catalyzes the first condensation reaction which initiates fatty acid synthesis and may therefore play a role in governing the total rate of fatty acid production. Possesses both acetoacetyl-ACP synthase and acetyl transacylase activities. Its substrate specificity determines the biosynthesis of branched-chain and/or straight-chain of fatty acids.</text>
</comment>
<evidence type="ECO:0000256" key="4">
    <source>
        <dbReference type="ARBA" id="ARBA00022832"/>
    </source>
</evidence>
<dbReference type="GO" id="GO:0004315">
    <property type="term" value="F:3-oxoacyl-[acyl-carrier-protein] synthase activity"/>
    <property type="evidence" value="ECO:0007669"/>
    <property type="project" value="InterPro"/>
</dbReference>
<evidence type="ECO:0000259" key="11">
    <source>
        <dbReference type="Pfam" id="PF08545"/>
    </source>
</evidence>
<keyword evidence="8 9" id="KW-0012">Acyltransferase</keyword>
<evidence type="ECO:0000256" key="6">
    <source>
        <dbReference type="ARBA" id="ARBA00023160"/>
    </source>
</evidence>
<dbReference type="UniPathway" id="UPA00094"/>
<comment type="caution">
    <text evidence="12">The sequence shown here is derived from an EMBL/GenBank/DDBJ whole genome shotgun (WGS) entry which is preliminary data.</text>
</comment>
<feature type="domain" description="Beta-ketoacyl-[acyl-carrier-protein] synthase III C-terminal" evidence="10">
    <location>
        <begin position="235"/>
        <end position="324"/>
    </location>
</feature>
<keyword evidence="5 9" id="KW-0443">Lipid metabolism</keyword>
<keyword evidence="7 9" id="KW-0511">Multifunctional enzyme</keyword>
<protein>
    <recommendedName>
        <fullName evidence="9">Beta-ketoacyl-[acyl-carrier-protein] synthase III</fullName>
        <shortName evidence="9">Beta-ketoacyl-ACP synthase III</shortName>
        <shortName evidence="9">KAS III</shortName>
        <ecNumber evidence="9">2.3.1.180</ecNumber>
    </recommendedName>
    <alternativeName>
        <fullName evidence="9">3-oxoacyl-[acyl-carrier-protein] synthase 3</fullName>
    </alternativeName>
    <alternativeName>
        <fullName evidence="9">3-oxoacyl-[acyl-carrier-protein] synthase III</fullName>
    </alternativeName>
</protein>
<comment type="pathway">
    <text evidence="9">Lipid metabolism; fatty acid biosynthesis.</text>
</comment>
<name>A0A0R2AJX0_9LACO</name>
<dbReference type="GO" id="GO:0006633">
    <property type="term" value="P:fatty acid biosynthetic process"/>
    <property type="evidence" value="ECO:0007669"/>
    <property type="project" value="UniProtKB-UniRule"/>
</dbReference>
<keyword evidence="4 9" id="KW-0276">Fatty acid metabolism</keyword>
<gene>
    <name evidence="9" type="primary">fabH</name>
    <name evidence="12" type="ORF">FC14_GL000437</name>
</gene>
<dbReference type="PATRIC" id="fig|1423718.3.peg.456"/>
<evidence type="ECO:0000259" key="10">
    <source>
        <dbReference type="Pfam" id="PF08541"/>
    </source>
</evidence>
<dbReference type="GO" id="GO:0005737">
    <property type="term" value="C:cytoplasm"/>
    <property type="evidence" value="ECO:0007669"/>
    <property type="project" value="UniProtKB-SubCell"/>
</dbReference>
<dbReference type="EMBL" id="AYYP01000060">
    <property type="protein sequence ID" value="KRM63651.1"/>
    <property type="molecule type" value="Genomic_DNA"/>
</dbReference>
<comment type="subunit">
    <text evidence="9">Homodimer.</text>
</comment>
<dbReference type="InterPro" id="IPR013747">
    <property type="entry name" value="ACP_syn_III_C"/>
</dbReference>
<dbReference type="PANTHER" id="PTHR43091">
    <property type="entry name" value="3-OXOACYL-[ACYL-CARRIER-PROTEIN] SYNTHASE"/>
    <property type="match status" value="1"/>
</dbReference>
<feature type="active site" evidence="9">
    <location>
        <position position="281"/>
    </location>
</feature>
<comment type="subcellular location">
    <subcellularLocation>
        <location evidence="9">Cytoplasm</location>
    </subcellularLocation>
</comment>
<feature type="active site" evidence="9">
    <location>
        <position position="112"/>
    </location>
</feature>
<keyword evidence="13" id="KW-1185">Reference proteome</keyword>
<feature type="active site" evidence="9">
    <location>
        <position position="251"/>
    </location>
</feature>
<dbReference type="Proteomes" id="UP000051008">
    <property type="component" value="Unassembled WGS sequence"/>
</dbReference>
<evidence type="ECO:0000256" key="3">
    <source>
        <dbReference type="ARBA" id="ARBA00022679"/>
    </source>
</evidence>
<proteinExistence type="inferred from homology"/>
<evidence type="ECO:0000256" key="7">
    <source>
        <dbReference type="ARBA" id="ARBA00023268"/>
    </source>
</evidence>
<comment type="catalytic activity">
    <reaction evidence="9">
        <text>malonyl-[ACP] + acetyl-CoA + H(+) = 3-oxobutanoyl-[ACP] + CO2 + CoA</text>
        <dbReference type="Rhea" id="RHEA:12080"/>
        <dbReference type="Rhea" id="RHEA-COMP:9623"/>
        <dbReference type="Rhea" id="RHEA-COMP:9625"/>
        <dbReference type="ChEBI" id="CHEBI:15378"/>
        <dbReference type="ChEBI" id="CHEBI:16526"/>
        <dbReference type="ChEBI" id="CHEBI:57287"/>
        <dbReference type="ChEBI" id="CHEBI:57288"/>
        <dbReference type="ChEBI" id="CHEBI:78449"/>
        <dbReference type="ChEBI" id="CHEBI:78450"/>
        <dbReference type="EC" id="2.3.1.180"/>
    </reaction>
</comment>
<evidence type="ECO:0000256" key="5">
    <source>
        <dbReference type="ARBA" id="ARBA00023098"/>
    </source>
</evidence>